<organism evidence="1 2">
    <name type="scientific">Pseudobowmanella zhangzhouensis</name>
    <dbReference type="NCBI Taxonomy" id="1537679"/>
    <lineage>
        <taxon>Bacteria</taxon>
        <taxon>Pseudomonadati</taxon>
        <taxon>Pseudomonadota</taxon>
        <taxon>Gammaproteobacteria</taxon>
        <taxon>Alteromonadales</taxon>
        <taxon>Alteromonadaceae</taxon>
    </lineage>
</organism>
<dbReference type="Proteomes" id="UP001596364">
    <property type="component" value="Unassembled WGS sequence"/>
</dbReference>
<evidence type="ECO:0000313" key="2">
    <source>
        <dbReference type="Proteomes" id="UP001596364"/>
    </source>
</evidence>
<accession>A0ABW1XQ74</accession>
<evidence type="ECO:0000313" key="1">
    <source>
        <dbReference type="EMBL" id="MFC6440839.1"/>
    </source>
</evidence>
<gene>
    <name evidence="1" type="ORF">ACFP85_11860</name>
</gene>
<reference evidence="2" key="1">
    <citation type="journal article" date="2019" name="Int. J. Syst. Evol. Microbiol.">
        <title>The Global Catalogue of Microorganisms (GCM) 10K type strain sequencing project: providing services to taxonomists for standard genome sequencing and annotation.</title>
        <authorList>
            <consortium name="The Broad Institute Genomics Platform"/>
            <consortium name="The Broad Institute Genome Sequencing Center for Infectious Disease"/>
            <person name="Wu L."/>
            <person name="Ma J."/>
        </authorList>
    </citation>
    <scope>NUCLEOTIDE SEQUENCE [LARGE SCALE GENOMIC DNA]</scope>
    <source>
        <strain evidence="2">CGMCC 1.16031</strain>
    </source>
</reference>
<proteinExistence type="predicted"/>
<protein>
    <submittedName>
        <fullName evidence="1">Uncharacterized protein</fullName>
    </submittedName>
</protein>
<dbReference type="EMBL" id="JBHSUS010000001">
    <property type="protein sequence ID" value="MFC6440839.1"/>
    <property type="molecule type" value="Genomic_DNA"/>
</dbReference>
<sequence>MWHQVERLWRRWQASRPLTPNLIRRQWREEIARQRISAQRKIENSWHWGNVGQIEMQALNRCEALLAGLSPGLDCQTLLTQAGEALESLVESYRNNAWDEDGYGLGTARQLQNLVREQALKC</sequence>
<keyword evidence="2" id="KW-1185">Reference proteome</keyword>
<comment type="caution">
    <text evidence="1">The sequence shown here is derived from an EMBL/GenBank/DDBJ whole genome shotgun (WGS) entry which is preliminary data.</text>
</comment>
<name>A0ABW1XQ74_9ALTE</name>
<dbReference type="RefSeq" id="WP_131259750.1">
    <property type="nucleotide sequence ID" value="NZ_JBHSUS010000001.1"/>
</dbReference>